<dbReference type="PANTHER" id="PTHR13016:SF0">
    <property type="entry name" value="AMME SYNDROME CANDIDATE GENE 1 PROTEIN"/>
    <property type="match status" value="1"/>
</dbReference>
<feature type="domain" description="AMMECR1" evidence="2">
    <location>
        <begin position="11"/>
        <end position="240"/>
    </location>
</feature>
<feature type="compositionally biased region" description="Basic and acidic residues" evidence="1">
    <location>
        <begin position="1050"/>
        <end position="1068"/>
    </location>
</feature>
<dbReference type="SUPFAM" id="SSF143447">
    <property type="entry name" value="AMMECR1-like"/>
    <property type="match status" value="1"/>
</dbReference>
<feature type="compositionally biased region" description="Pro residues" evidence="1">
    <location>
        <begin position="427"/>
        <end position="437"/>
    </location>
</feature>
<dbReference type="InterPro" id="IPR027485">
    <property type="entry name" value="AMMECR1_N"/>
</dbReference>
<dbReference type="PROSITE" id="PS51112">
    <property type="entry name" value="AMMECR1"/>
    <property type="match status" value="1"/>
</dbReference>
<organism evidence="3 4">
    <name type="scientific">Rhizoctonia solani</name>
    <dbReference type="NCBI Taxonomy" id="456999"/>
    <lineage>
        <taxon>Eukaryota</taxon>
        <taxon>Fungi</taxon>
        <taxon>Dikarya</taxon>
        <taxon>Basidiomycota</taxon>
        <taxon>Agaricomycotina</taxon>
        <taxon>Agaricomycetes</taxon>
        <taxon>Cantharellales</taxon>
        <taxon>Ceratobasidiaceae</taxon>
        <taxon>Rhizoctonia</taxon>
    </lineage>
</organism>
<dbReference type="AlphaFoldDB" id="A0A0K6G6J8"/>
<dbReference type="Pfam" id="PF01871">
    <property type="entry name" value="AMMECR1"/>
    <property type="match status" value="1"/>
</dbReference>
<dbReference type="InterPro" id="IPR036071">
    <property type="entry name" value="AMMECR1_dom_sf"/>
</dbReference>
<dbReference type="InterPro" id="IPR055420">
    <property type="entry name" value="IgD3_Trs65"/>
</dbReference>
<feature type="region of interest" description="Disordered" evidence="1">
    <location>
        <begin position="152"/>
        <end position="171"/>
    </location>
</feature>
<name>A0A0K6G6J8_9AGAM</name>
<protein>
    <submittedName>
        <fullName evidence="3">Potassium/sodium hyperpolarization-activated cyclic nucleotide-gated channel 4</fullName>
    </submittedName>
</protein>
<dbReference type="Gene3D" id="3.30.700.20">
    <property type="entry name" value="Hypothetical protein ph0010, domain 1"/>
    <property type="match status" value="1"/>
</dbReference>
<dbReference type="EMBL" id="CYGV01001400">
    <property type="protein sequence ID" value="CUA73964.1"/>
    <property type="molecule type" value="Genomic_DNA"/>
</dbReference>
<dbReference type="Proteomes" id="UP000044841">
    <property type="component" value="Unassembled WGS sequence"/>
</dbReference>
<reference evidence="3 4" key="1">
    <citation type="submission" date="2015-07" db="EMBL/GenBank/DDBJ databases">
        <authorList>
            <person name="Noorani M."/>
        </authorList>
    </citation>
    <scope>NUCLEOTIDE SEQUENCE [LARGE SCALE GENOMIC DNA]</scope>
    <source>
        <strain evidence="3">BBA 69670</strain>
    </source>
</reference>
<feature type="compositionally biased region" description="Polar residues" evidence="1">
    <location>
        <begin position="982"/>
        <end position="1012"/>
    </location>
</feature>
<dbReference type="PANTHER" id="PTHR13016">
    <property type="entry name" value="AMMECR1 HOMOLOG"/>
    <property type="match status" value="1"/>
</dbReference>
<evidence type="ECO:0000259" key="2">
    <source>
        <dbReference type="PROSITE" id="PS51112"/>
    </source>
</evidence>
<gene>
    <name evidence="3" type="ORF">RSOLAG22IIIB_01485</name>
</gene>
<feature type="region of interest" description="Disordered" evidence="1">
    <location>
        <begin position="383"/>
        <end position="444"/>
    </location>
</feature>
<evidence type="ECO:0000313" key="4">
    <source>
        <dbReference type="Proteomes" id="UP000044841"/>
    </source>
</evidence>
<keyword evidence="4" id="KW-1185">Reference proteome</keyword>
<dbReference type="InterPro" id="IPR002733">
    <property type="entry name" value="AMMECR1_domain"/>
</dbReference>
<dbReference type="InterPro" id="IPR023473">
    <property type="entry name" value="AMMECR1"/>
</dbReference>
<proteinExistence type="predicted"/>
<feature type="region of interest" description="Disordered" evidence="1">
    <location>
        <begin position="852"/>
        <end position="898"/>
    </location>
</feature>
<feature type="compositionally biased region" description="Polar residues" evidence="1">
    <location>
        <begin position="628"/>
        <end position="641"/>
    </location>
</feature>
<accession>A0A0K6G6J8</accession>
<evidence type="ECO:0000256" key="1">
    <source>
        <dbReference type="SAM" id="MobiDB-lite"/>
    </source>
</evidence>
<dbReference type="Pfam" id="PF12735">
    <property type="entry name" value="IgD3_Trs65"/>
    <property type="match status" value="1"/>
</dbReference>
<feature type="compositionally biased region" description="Polar residues" evidence="1">
    <location>
        <begin position="865"/>
        <end position="880"/>
    </location>
</feature>
<evidence type="ECO:0000313" key="3">
    <source>
        <dbReference type="EMBL" id="CUA73964.1"/>
    </source>
</evidence>
<sequence length="1235" mass="135136">MAESLADSPDSTHKSESCVVEHCYYAFDTLYCALTGTEPVDAEQFQEYLQGDFPLFVTWNTVSSRLLGGVRLRGCIGNFEAMGLDEGIKEYALISALRDHRFRPIEEKELRKLECVVSLLTDFEDAESYLDWEVGVHGIYITLQLPIVPASSTDTPSAPSPLSSSTSLPRLPSRQRRLTATYLPDVMPAQGWSKQEAVDSALRKAGFNGRITEEVRRAVKLRRYQSSKCSARWEEYWAWRQGSLRSNNVEYFYVRNQIHLFINLRSACTTRTNHTIWGYIVQPSGVSPMSNPEQLFNSLRLEVIVPDEVLDFPESTDSTWVRKLEALGERPAAYFDERLQFYLVARVGSKPAGGAGPTPPLYLLNFLVYLQVAVDAIYVPSYTPASGRSSPRPPAKLRLPQGNSSMLNIPAHSSPLKNPVHAGRPAPVQPPETPNPLPMTSESNERVLGRTDMGVPVQSYFWGEENDGQRKIGVQDGKPSFRLLWLPEEDSWAMVYRLEVTVEYLRVRMQDPVLCLTVSATLRDRPMLSTPQREELIELFKSAGGIYQVVMSKPKPNGSVPPKGQDVEDDVMYGLEEVNLLEGLTDGITFTPEDPGDKLSLSSSRMGTGIRRQAFSLSPTPSRKEATSPASMGTTTATPLSNRPLPTLRKAFRKTLPTASGIQVRLLPAFVPHAFTDDDFAEYDEATGEEHSVVLSIELENSGGQDSGFLVEKVQVTVNGEDTQTRLLGSTTFPLPLRSRDQYNLLYAVMFMLPPDLLDAASGRTHNRRDSIPVTRDSFMHRVVTIVVTGRPFDLAKHDMSSQQTQDLGMRTNPFDARWHCPLDLFAMSQQSTARPNRPQSMADPASIDLARDIYPAPPSPFPSVMSQRRNTGTPQSGSNPLAAPFSGASMTPDGSSFSSVFGGPVELPSATVAGSKRHTIAGLASLAAKRASLPTSINQRASTPVIVPPSGLHRPGAPQKFVPMPPSVAISAGLTPPPGATSFTQSHGTPTKASPTTSSHGSLAVPSSNPTPITPAFPAYPDAPLPSSPLSQAPAQGLMAAIAPSIEPLPRRDSLSRRDSVGHRDSTSDPLGLGQHRTPHPPVLQPVLVSVSLLSPDESPDGRIYPMNTFSLEIFVFNESDVVRRCEISCPARKRWRQEAAQRSQEDHPGNTAGILPLENHIRIGPLRPGTCQSVRMRFLAIQPGSHSVDTLTLTDVGTGFAINLRDTVNVVVHKREEAASHTQTSSAEISVAV</sequence>
<feature type="region of interest" description="Disordered" evidence="1">
    <location>
        <begin position="611"/>
        <end position="644"/>
    </location>
</feature>
<feature type="region of interest" description="Disordered" evidence="1">
    <location>
        <begin position="973"/>
        <end position="1082"/>
    </location>
</feature>